<dbReference type="Pfam" id="PF00082">
    <property type="entry name" value="Peptidase_S8"/>
    <property type="match status" value="1"/>
</dbReference>
<sequence length="430" mass="43723">MTHTIPTGTGIYPEYPALWHLVQSGVVSDLTSFASPAWDEAAQAATPRVVALIDTAVAWDHPNLRGAIDQALMRDFSVVDEGAFVLADTALSADDLARRQAVLAAMQPGVPGADTLLDAMRATAGQHDPALVAADPVFGAHGTAMAGLIGGRPVAGALLRRPDRHLPDGSVIAGADDPVALPYAGVHPLCRIVPIVTTGAPDPGMWRAAFAYADLIGADVVACASMLDFDASDPGWQAADTTIRAVGARRVILAAAGNDPTGLAYPASLRGQDRILAVAATTRDGVAAPYAPGGASFHALSGDSLSLDAAVVIYDPHARPDPAGAVLLPDQTVPRPMQLEDLVTTDVPGPFGYNPSPFPHVPGAALAGGMGDWHHEIGSLYARFSGTSAATALAAGLAALAMASTGPTPTPVAGAAPITLDGMRGLLASL</sequence>
<evidence type="ECO:0000313" key="6">
    <source>
        <dbReference type="EMBL" id="MEH7827875.1"/>
    </source>
</evidence>
<dbReference type="Gene3D" id="3.40.50.200">
    <property type="entry name" value="Peptidase S8/S53 domain"/>
    <property type="match status" value="1"/>
</dbReference>
<feature type="active site" description="Charge relay system" evidence="4">
    <location>
        <position position="54"/>
    </location>
</feature>
<evidence type="ECO:0000256" key="2">
    <source>
        <dbReference type="ARBA" id="ARBA00022801"/>
    </source>
</evidence>
<dbReference type="EMBL" id="JBALHR010000003">
    <property type="protein sequence ID" value="MEH7827875.1"/>
    <property type="molecule type" value="Genomic_DNA"/>
</dbReference>
<comment type="caution">
    <text evidence="6">The sequence shown here is derived from an EMBL/GenBank/DDBJ whole genome shotgun (WGS) entry which is preliminary data.</text>
</comment>
<feature type="domain" description="Peptidase S8/S53" evidence="5">
    <location>
        <begin position="49"/>
        <end position="297"/>
    </location>
</feature>
<gene>
    <name evidence="6" type="ORF">V6590_06925</name>
</gene>
<evidence type="ECO:0000259" key="5">
    <source>
        <dbReference type="Pfam" id="PF00082"/>
    </source>
</evidence>
<dbReference type="RefSeq" id="WP_335421269.1">
    <property type="nucleotide sequence ID" value="NZ_JBALHR010000003.1"/>
</dbReference>
<name>A0ABU8BUD3_9RHOB</name>
<keyword evidence="3 4" id="KW-0720">Serine protease</keyword>
<evidence type="ECO:0000256" key="3">
    <source>
        <dbReference type="ARBA" id="ARBA00022825"/>
    </source>
</evidence>
<comment type="similarity">
    <text evidence="4">Belongs to the peptidase S8 family.</text>
</comment>
<keyword evidence="7" id="KW-1185">Reference proteome</keyword>
<feature type="active site" description="Charge relay system" evidence="4">
    <location>
        <position position="141"/>
    </location>
</feature>
<protein>
    <submittedName>
        <fullName evidence="6">S8 family serine peptidase</fullName>
    </submittedName>
</protein>
<reference evidence="6" key="1">
    <citation type="submission" date="2024-02" db="EMBL/GenBank/DDBJ databases">
        <title>Genome sequences of strain Gemmobacter sp. JM10B15.</title>
        <authorList>
            <person name="Zhang M."/>
        </authorList>
    </citation>
    <scope>NUCLEOTIDE SEQUENCE</scope>
    <source>
        <strain evidence="6">JM10B15</strain>
    </source>
</reference>
<dbReference type="InterPro" id="IPR015500">
    <property type="entry name" value="Peptidase_S8_subtilisin-rel"/>
</dbReference>
<proteinExistence type="inferred from homology"/>
<feature type="active site" description="Charge relay system" evidence="4">
    <location>
        <position position="388"/>
    </location>
</feature>
<accession>A0ABU8BUD3</accession>
<evidence type="ECO:0000256" key="1">
    <source>
        <dbReference type="ARBA" id="ARBA00022670"/>
    </source>
</evidence>
<dbReference type="InterPro" id="IPR000209">
    <property type="entry name" value="Peptidase_S8/S53_dom"/>
</dbReference>
<evidence type="ECO:0000313" key="7">
    <source>
        <dbReference type="Proteomes" id="UP001431963"/>
    </source>
</evidence>
<keyword evidence="1 4" id="KW-0645">Protease</keyword>
<dbReference type="PRINTS" id="PR00723">
    <property type="entry name" value="SUBTILISIN"/>
</dbReference>
<dbReference type="InterPro" id="IPR036852">
    <property type="entry name" value="Peptidase_S8/S53_dom_sf"/>
</dbReference>
<keyword evidence="2 4" id="KW-0378">Hydrolase</keyword>
<dbReference type="Proteomes" id="UP001431963">
    <property type="component" value="Unassembled WGS sequence"/>
</dbReference>
<dbReference type="SUPFAM" id="SSF52743">
    <property type="entry name" value="Subtilisin-like"/>
    <property type="match status" value="1"/>
</dbReference>
<organism evidence="6 7">
    <name type="scientific">Gemmobacter denitrificans</name>
    <dbReference type="NCBI Taxonomy" id="3123040"/>
    <lineage>
        <taxon>Bacteria</taxon>
        <taxon>Pseudomonadati</taxon>
        <taxon>Pseudomonadota</taxon>
        <taxon>Alphaproteobacteria</taxon>
        <taxon>Rhodobacterales</taxon>
        <taxon>Paracoccaceae</taxon>
        <taxon>Gemmobacter</taxon>
    </lineage>
</organism>
<dbReference type="PROSITE" id="PS51892">
    <property type="entry name" value="SUBTILASE"/>
    <property type="match status" value="1"/>
</dbReference>
<evidence type="ECO:0000256" key="4">
    <source>
        <dbReference type="PROSITE-ProRule" id="PRU01240"/>
    </source>
</evidence>